<protein>
    <submittedName>
        <fullName evidence="5">Hydrogenase maturation protease</fullName>
    </submittedName>
</protein>
<evidence type="ECO:0000256" key="2">
    <source>
        <dbReference type="ARBA" id="ARBA00022670"/>
    </source>
</evidence>
<dbReference type="InterPro" id="IPR023430">
    <property type="entry name" value="Pept_HybD-like_dom_sf"/>
</dbReference>
<comment type="similarity">
    <text evidence="1">Belongs to the peptidase A31 family.</text>
</comment>
<dbReference type="EMBL" id="MARB01000013">
    <property type="protein sequence ID" value="ODJ87321.1"/>
    <property type="molecule type" value="Genomic_DNA"/>
</dbReference>
<dbReference type="GO" id="GO:0008047">
    <property type="term" value="F:enzyme activator activity"/>
    <property type="evidence" value="ECO:0007669"/>
    <property type="project" value="InterPro"/>
</dbReference>
<reference evidence="5 6" key="1">
    <citation type="submission" date="2016-06" db="EMBL/GenBank/DDBJ databases">
        <title>Genome sequence of endosymbiont of Candidatus Endolucinida thiodiazotropha.</title>
        <authorList>
            <person name="Poehlein A."/>
            <person name="Koenig S."/>
            <person name="Heiden S.E."/>
            <person name="Thuermer A."/>
            <person name="Voget S."/>
            <person name="Daniel R."/>
            <person name="Markert S."/>
            <person name="Gros O."/>
            <person name="Schweder T."/>
        </authorList>
    </citation>
    <scope>NUCLEOTIDE SEQUENCE [LARGE SCALE GENOMIC DNA]</scope>
    <source>
        <strain evidence="5 6">COS</strain>
    </source>
</reference>
<keyword evidence="6" id="KW-1185">Reference proteome</keyword>
<dbReference type="OrthoDB" id="9808862at2"/>
<dbReference type="Proteomes" id="UP000094769">
    <property type="component" value="Unassembled WGS sequence"/>
</dbReference>
<dbReference type="GO" id="GO:0016485">
    <property type="term" value="P:protein processing"/>
    <property type="evidence" value="ECO:0007669"/>
    <property type="project" value="TreeGrafter"/>
</dbReference>
<gene>
    <name evidence="5" type="ORF">CODIS_25730</name>
</gene>
<accession>A0A7Z0VL52</accession>
<dbReference type="NCBIfam" id="TIGR00072">
    <property type="entry name" value="hydrog_prot"/>
    <property type="match status" value="1"/>
</dbReference>
<dbReference type="GO" id="GO:0004190">
    <property type="term" value="F:aspartic-type endopeptidase activity"/>
    <property type="evidence" value="ECO:0007669"/>
    <property type="project" value="UniProtKB-KW"/>
</dbReference>
<dbReference type="AlphaFoldDB" id="A0A7Z0VL52"/>
<keyword evidence="4" id="KW-0378">Hydrolase</keyword>
<dbReference type="PANTHER" id="PTHR30302:SF1">
    <property type="entry name" value="HYDROGENASE 2 MATURATION PROTEASE"/>
    <property type="match status" value="1"/>
</dbReference>
<dbReference type="Gene3D" id="3.40.50.1450">
    <property type="entry name" value="HybD-like"/>
    <property type="match status" value="1"/>
</dbReference>
<keyword evidence="3" id="KW-0064">Aspartyl protease</keyword>
<organism evidence="5 6">
    <name type="scientific">Candidatus Thiodiazotropha endolucinida</name>
    <dbReference type="NCBI Taxonomy" id="1655433"/>
    <lineage>
        <taxon>Bacteria</taxon>
        <taxon>Pseudomonadati</taxon>
        <taxon>Pseudomonadota</taxon>
        <taxon>Gammaproteobacteria</taxon>
        <taxon>Chromatiales</taxon>
        <taxon>Sedimenticolaceae</taxon>
        <taxon>Candidatus Thiodiazotropha</taxon>
    </lineage>
</organism>
<name>A0A7Z0VL52_9GAMM</name>
<evidence type="ECO:0000256" key="4">
    <source>
        <dbReference type="ARBA" id="ARBA00022801"/>
    </source>
</evidence>
<dbReference type="PANTHER" id="PTHR30302">
    <property type="entry name" value="HYDROGENASE 1 MATURATION PROTEASE"/>
    <property type="match status" value="1"/>
</dbReference>
<evidence type="ECO:0000256" key="1">
    <source>
        <dbReference type="ARBA" id="ARBA00006814"/>
    </source>
</evidence>
<evidence type="ECO:0000313" key="5">
    <source>
        <dbReference type="EMBL" id="ODJ87321.1"/>
    </source>
</evidence>
<dbReference type="Pfam" id="PF01750">
    <property type="entry name" value="HycI"/>
    <property type="match status" value="1"/>
</dbReference>
<evidence type="ECO:0000313" key="6">
    <source>
        <dbReference type="Proteomes" id="UP000094769"/>
    </source>
</evidence>
<sequence length="142" mass="15346">MTRVLGVGSPFGADRLAWLAIDHLAGLGWKDCELVKLDRPGSRLVSYFHDVEQVVIIDAVRLSDQPGSVVAIDLERLQRLDYPTSSHGFGVAEAVALARQLGELPPRLHVLGIQTGEDVKQLPAVELQVLANLVSGYLDPAS</sequence>
<dbReference type="SUPFAM" id="SSF53163">
    <property type="entry name" value="HybD-like"/>
    <property type="match status" value="1"/>
</dbReference>
<evidence type="ECO:0000256" key="3">
    <source>
        <dbReference type="ARBA" id="ARBA00022750"/>
    </source>
</evidence>
<proteinExistence type="inferred from homology"/>
<dbReference type="InterPro" id="IPR000671">
    <property type="entry name" value="Peptidase_A31"/>
</dbReference>
<comment type="caution">
    <text evidence="5">The sequence shown here is derived from an EMBL/GenBank/DDBJ whole genome shotgun (WGS) entry which is preliminary data.</text>
</comment>
<keyword evidence="2 5" id="KW-0645">Protease</keyword>
<dbReference type="RefSeq" id="WP_069125476.1">
    <property type="nucleotide sequence ID" value="NZ_MARB01000013.1"/>
</dbReference>
<dbReference type="CDD" id="cd00518">
    <property type="entry name" value="H2MP"/>
    <property type="match status" value="1"/>
</dbReference>